<evidence type="ECO:0000256" key="1">
    <source>
        <dbReference type="ARBA" id="ARBA00009034"/>
    </source>
</evidence>
<evidence type="ECO:0000313" key="4">
    <source>
        <dbReference type="Proteomes" id="UP000035680"/>
    </source>
</evidence>
<proteinExistence type="inferred from homology"/>
<name>A0A0K0FVN6_STRVS</name>
<evidence type="ECO:0000256" key="2">
    <source>
        <dbReference type="ARBA" id="ARBA00022729"/>
    </source>
</evidence>
<feature type="chain" id="PRO_5005330402" evidence="3">
    <location>
        <begin position="24"/>
        <end position="128"/>
    </location>
</feature>
<dbReference type="WBParaSite" id="SVE_1640300.1">
    <property type="protein sequence ID" value="SVE_1640300.1"/>
    <property type="gene ID" value="SVE_1640300"/>
</dbReference>
<accession>A0A0K0FVN6</accession>
<dbReference type="Gene3D" id="1.10.100.10">
    <property type="entry name" value="Insulin-like"/>
    <property type="match status" value="1"/>
</dbReference>
<organism evidence="4 5">
    <name type="scientific">Strongyloides venezuelensis</name>
    <name type="common">Threadworm</name>
    <dbReference type="NCBI Taxonomy" id="75913"/>
    <lineage>
        <taxon>Eukaryota</taxon>
        <taxon>Metazoa</taxon>
        <taxon>Ecdysozoa</taxon>
        <taxon>Nematoda</taxon>
        <taxon>Chromadorea</taxon>
        <taxon>Rhabditida</taxon>
        <taxon>Tylenchina</taxon>
        <taxon>Panagrolaimomorpha</taxon>
        <taxon>Strongyloidoidea</taxon>
        <taxon>Strongyloididae</taxon>
        <taxon>Strongyloides</taxon>
    </lineage>
</organism>
<keyword evidence="2 3" id="KW-0732">Signal</keyword>
<sequence>MFSRFVTILIFIQLLGIAYMINSQKPICGKRMKDKIFHYCSTYTCPELNTQGLYERRSLEYITYGFQNPHVGIAMNCCTKGCNEKEIQDFCCGKYPTNYEIRKNDGDLYGYEQIEVKNDEMNNHQQKI</sequence>
<dbReference type="InterPro" id="IPR022353">
    <property type="entry name" value="Insulin_CS"/>
</dbReference>
<dbReference type="InterPro" id="IPR036438">
    <property type="entry name" value="Insulin-like_sf"/>
</dbReference>
<evidence type="ECO:0000256" key="3">
    <source>
        <dbReference type="SAM" id="SignalP"/>
    </source>
</evidence>
<protein>
    <submittedName>
        <fullName evidence="5">Ixostatin</fullName>
    </submittedName>
</protein>
<dbReference type="PROSITE" id="PS00262">
    <property type="entry name" value="INSULIN"/>
    <property type="match status" value="1"/>
</dbReference>
<dbReference type="AlphaFoldDB" id="A0A0K0FVN6"/>
<dbReference type="Proteomes" id="UP000035680">
    <property type="component" value="Unassembled WGS sequence"/>
</dbReference>
<dbReference type="SUPFAM" id="SSF56994">
    <property type="entry name" value="Insulin-like"/>
    <property type="match status" value="1"/>
</dbReference>
<comment type="similarity">
    <text evidence="1">Belongs to the insulin family.</text>
</comment>
<feature type="signal peptide" evidence="3">
    <location>
        <begin position="1"/>
        <end position="23"/>
    </location>
</feature>
<reference evidence="5" key="2">
    <citation type="submission" date="2015-08" db="UniProtKB">
        <authorList>
            <consortium name="WormBaseParasite"/>
        </authorList>
    </citation>
    <scope>IDENTIFICATION</scope>
</reference>
<reference evidence="4" key="1">
    <citation type="submission" date="2014-07" db="EMBL/GenBank/DDBJ databases">
        <authorList>
            <person name="Martin A.A"/>
            <person name="De Silva N."/>
        </authorList>
    </citation>
    <scope>NUCLEOTIDE SEQUENCE</scope>
</reference>
<keyword evidence="4" id="KW-1185">Reference proteome</keyword>
<evidence type="ECO:0000313" key="5">
    <source>
        <dbReference type="WBParaSite" id="SVE_1640300.1"/>
    </source>
</evidence>